<dbReference type="Proteomes" id="UP000027586">
    <property type="component" value="Unassembled WGS sequence"/>
</dbReference>
<keyword evidence="2" id="KW-1185">Reference proteome</keyword>
<reference evidence="1" key="1">
    <citation type="submission" date="2013-08" db="EMBL/GenBank/DDBJ databases">
        <title>Gene expansion shapes genome architecture in the human pathogen Lichtheimia corymbifera: an evolutionary genomics analysis in the ancient terrestrial Mucorales (Mucoromycotina).</title>
        <authorList>
            <person name="Schwartze V.U."/>
            <person name="Winter S."/>
            <person name="Shelest E."/>
            <person name="Marcet-Houben M."/>
            <person name="Horn F."/>
            <person name="Wehner S."/>
            <person name="Hoffmann K."/>
            <person name="Riege K."/>
            <person name="Sammeth M."/>
            <person name="Nowrousian M."/>
            <person name="Valiante V."/>
            <person name="Linde J."/>
            <person name="Jacobsen I.D."/>
            <person name="Marz M."/>
            <person name="Brakhage A.A."/>
            <person name="Gabaldon T."/>
            <person name="Bocker S."/>
            <person name="Voigt K."/>
        </authorList>
    </citation>
    <scope>NUCLEOTIDE SEQUENCE [LARGE SCALE GENOMIC DNA]</scope>
    <source>
        <strain evidence="1">FSU 9682</strain>
    </source>
</reference>
<name>A0A068S5V9_9FUNG</name>
<proteinExistence type="predicted"/>
<organism evidence="1 2">
    <name type="scientific">Lichtheimia corymbifera JMRC:FSU:9682</name>
    <dbReference type="NCBI Taxonomy" id="1263082"/>
    <lineage>
        <taxon>Eukaryota</taxon>
        <taxon>Fungi</taxon>
        <taxon>Fungi incertae sedis</taxon>
        <taxon>Mucoromycota</taxon>
        <taxon>Mucoromycotina</taxon>
        <taxon>Mucoromycetes</taxon>
        <taxon>Mucorales</taxon>
        <taxon>Lichtheimiaceae</taxon>
        <taxon>Lichtheimia</taxon>
    </lineage>
</organism>
<comment type="caution">
    <text evidence="1">The sequence shown here is derived from an EMBL/GenBank/DDBJ whole genome shotgun (WGS) entry which is preliminary data.</text>
</comment>
<dbReference type="EMBL" id="CBTN010000048">
    <property type="protein sequence ID" value="CDH57669.1"/>
    <property type="molecule type" value="Genomic_DNA"/>
</dbReference>
<dbReference type="VEuPathDB" id="FungiDB:LCOR_08579.1"/>
<evidence type="ECO:0000313" key="2">
    <source>
        <dbReference type="Proteomes" id="UP000027586"/>
    </source>
</evidence>
<evidence type="ECO:0000313" key="1">
    <source>
        <dbReference type="EMBL" id="CDH57669.1"/>
    </source>
</evidence>
<dbReference type="AlphaFoldDB" id="A0A068S5V9"/>
<sequence length="70" mass="8185">MIDFDQNTDTNGCGCLVLFPQAHKDAGDIHKQHGWMVYYGTMACSIWINGFENRHHMHGMRLHQFHAYHL</sequence>
<protein>
    <submittedName>
        <fullName evidence="1">Uncharacterized protein</fullName>
    </submittedName>
</protein>
<accession>A0A068S5V9</accession>
<gene>
    <name evidence="1" type="ORF">LCOR_08579.1</name>
</gene>